<reference evidence="3 4" key="2">
    <citation type="submission" date="2018-10" db="EMBL/GenBank/DDBJ databases">
        <authorList>
            <consortium name="Pathogen Informatics"/>
        </authorList>
    </citation>
    <scope>NUCLEOTIDE SEQUENCE [LARGE SCALE GENOMIC DNA]</scope>
</reference>
<dbReference type="EMBL" id="UXUI01008464">
    <property type="protein sequence ID" value="VDD91561.1"/>
    <property type="molecule type" value="Genomic_DNA"/>
</dbReference>
<evidence type="ECO:0000313" key="4">
    <source>
        <dbReference type="Proteomes" id="UP000274131"/>
    </source>
</evidence>
<sequence>MDLTRKPHQSRNSLASVHSPSNRRQSISAQISRSARRFSAAVAPQLTKLEPLPMLQNYSLLNFRIVDIKQFNTAIEQYAVHGCVQFEPIEFEITTNSDQRILKILLTPDEMTLNDGVRKILTLSFHDSNNDDNGTPMSQVKHPLTGLKVFEFIELPLTNVVQIFSSIDSCERCLIYPETNIWLRMLNTCGCFFTNTQWHFKKEGIVYATVRPNGKVLKENSLRVEWTEQCNNDLRLLVVAFAMTLLVREAFSALIHILRERRIRKS</sequence>
<dbReference type="OrthoDB" id="5814573at2759"/>
<evidence type="ECO:0000256" key="1">
    <source>
        <dbReference type="SAM" id="MobiDB-lite"/>
    </source>
</evidence>
<name>A0A0N4V8Q0_ENTVE</name>
<proteinExistence type="predicted"/>
<protein>
    <submittedName>
        <fullName evidence="5">Phospholipid scramblase</fullName>
    </submittedName>
</protein>
<feature type="region of interest" description="Disordered" evidence="1">
    <location>
        <begin position="1"/>
        <end position="29"/>
    </location>
</feature>
<gene>
    <name evidence="3" type="ORF">EVEC_LOCUS6312</name>
</gene>
<accession>A0A0N4V8Q0</accession>
<dbReference type="AlphaFoldDB" id="A0A0N4V8Q0"/>
<keyword evidence="4" id="KW-1185">Reference proteome</keyword>
<feature type="compositionally biased region" description="Polar residues" evidence="1">
    <location>
        <begin position="10"/>
        <end position="22"/>
    </location>
</feature>
<evidence type="ECO:0000256" key="2">
    <source>
        <dbReference type="SAM" id="Phobius"/>
    </source>
</evidence>
<keyword evidence="2" id="KW-0472">Membrane</keyword>
<dbReference type="STRING" id="51028.A0A0N4V8Q0"/>
<dbReference type="Proteomes" id="UP000274131">
    <property type="component" value="Unassembled WGS sequence"/>
</dbReference>
<organism evidence="5">
    <name type="scientific">Enterobius vermicularis</name>
    <name type="common">Human pinworm</name>
    <dbReference type="NCBI Taxonomy" id="51028"/>
    <lineage>
        <taxon>Eukaryota</taxon>
        <taxon>Metazoa</taxon>
        <taxon>Ecdysozoa</taxon>
        <taxon>Nematoda</taxon>
        <taxon>Chromadorea</taxon>
        <taxon>Rhabditida</taxon>
        <taxon>Spirurina</taxon>
        <taxon>Oxyuridomorpha</taxon>
        <taxon>Oxyuroidea</taxon>
        <taxon>Oxyuridae</taxon>
        <taxon>Enterobius</taxon>
    </lineage>
</organism>
<reference evidence="5" key="1">
    <citation type="submission" date="2017-02" db="UniProtKB">
        <authorList>
            <consortium name="WormBaseParasite"/>
        </authorList>
    </citation>
    <scope>IDENTIFICATION</scope>
</reference>
<feature type="transmembrane region" description="Helical" evidence="2">
    <location>
        <begin position="236"/>
        <end position="258"/>
    </location>
</feature>
<keyword evidence="2" id="KW-1133">Transmembrane helix</keyword>
<dbReference type="WBParaSite" id="EVEC_0000676401-mRNA-1">
    <property type="protein sequence ID" value="EVEC_0000676401-mRNA-1"/>
    <property type="gene ID" value="EVEC_0000676401"/>
</dbReference>
<keyword evidence="2" id="KW-0812">Transmembrane</keyword>
<evidence type="ECO:0000313" key="3">
    <source>
        <dbReference type="EMBL" id="VDD91561.1"/>
    </source>
</evidence>
<evidence type="ECO:0000313" key="5">
    <source>
        <dbReference type="WBParaSite" id="EVEC_0000676401-mRNA-1"/>
    </source>
</evidence>